<protein>
    <submittedName>
        <fullName evidence="1">Uncharacterized protein</fullName>
    </submittedName>
</protein>
<sequence>MRSDGFFFSPTEARFLTFCQGDGKDGLQSQWYREMHHRIHQQPDTDVGYIQVQYTRKSECLLQEKLSDTDSPRPSSLTARFPYDGIAGYTSEPEQDFQARGTRALAHDFSSVRPEKSEANEPVKYTLPVYRNAPGKIENYLPGKSSVATRKSCGSSRCRAPSSGVLTARGRARLFGRPENILQPSAVQLGCVAKGHIVEGCSGPCGPQCTRTFWRFEIQN</sequence>
<dbReference type="EMBL" id="CAJPEX010002005">
    <property type="protein sequence ID" value="CAG0920341.1"/>
    <property type="molecule type" value="Genomic_DNA"/>
</dbReference>
<dbReference type="Proteomes" id="UP000678499">
    <property type="component" value="Unassembled WGS sequence"/>
</dbReference>
<keyword evidence="2" id="KW-1185">Reference proteome</keyword>
<name>A0A7R9BRH9_9CRUS</name>
<dbReference type="AlphaFoldDB" id="A0A7R9BRH9"/>
<dbReference type="EMBL" id="OA884042">
    <property type="protein sequence ID" value="CAD7280189.1"/>
    <property type="molecule type" value="Genomic_DNA"/>
</dbReference>
<dbReference type="OrthoDB" id="19092at2759"/>
<proteinExistence type="predicted"/>
<evidence type="ECO:0000313" key="2">
    <source>
        <dbReference type="Proteomes" id="UP000678499"/>
    </source>
</evidence>
<reference evidence="1" key="1">
    <citation type="submission" date="2020-11" db="EMBL/GenBank/DDBJ databases">
        <authorList>
            <person name="Tran Van P."/>
        </authorList>
    </citation>
    <scope>NUCLEOTIDE SEQUENCE</scope>
</reference>
<evidence type="ECO:0000313" key="1">
    <source>
        <dbReference type="EMBL" id="CAD7280189.1"/>
    </source>
</evidence>
<accession>A0A7R9BRH9</accession>
<organism evidence="1">
    <name type="scientific">Notodromas monacha</name>
    <dbReference type="NCBI Taxonomy" id="399045"/>
    <lineage>
        <taxon>Eukaryota</taxon>
        <taxon>Metazoa</taxon>
        <taxon>Ecdysozoa</taxon>
        <taxon>Arthropoda</taxon>
        <taxon>Crustacea</taxon>
        <taxon>Oligostraca</taxon>
        <taxon>Ostracoda</taxon>
        <taxon>Podocopa</taxon>
        <taxon>Podocopida</taxon>
        <taxon>Cypridocopina</taxon>
        <taxon>Cypridoidea</taxon>
        <taxon>Cyprididae</taxon>
        <taxon>Notodromas</taxon>
    </lineage>
</organism>
<gene>
    <name evidence="1" type="ORF">NMOB1V02_LOCUS7852</name>
</gene>